<evidence type="ECO:0000313" key="3">
    <source>
        <dbReference type="Proteomes" id="UP000249248"/>
    </source>
</evidence>
<dbReference type="PANTHER" id="PTHR33639">
    <property type="entry name" value="THIOL-DISULFIDE OXIDOREDUCTASE DCC"/>
    <property type="match status" value="1"/>
</dbReference>
<keyword evidence="1" id="KW-0812">Transmembrane</keyword>
<dbReference type="Pfam" id="PF04134">
    <property type="entry name" value="DCC1-like"/>
    <property type="match status" value="1"/>
</dbReference>
<dbReference type="SUPFAM" id="SSF52833">
    <property type="entry name" value="Thioredoxin-like"/>
    <property type="match status" value="1"/>
</dbReference>
<evidence type="ECO:0000313" key="2">
    <source>
        <dbReference type="EMBL" id="PZE17907.1"/>
    </source>
</evidence>
<organism evidence="2 3">
    <name type="scientific">Putridiphycobacter roseus</name>
    <dbReference type="NCBI Taxonomy" id="2219161"/>
    <lineage>
        <taxon>Bacteria</taxon>
        <taxon>Pseudomonadati</taxon>
        <taxon>Bacteroidota</taxon>
        <taxon>Flavobacteriia</taxon>
        <taxon>Flavobacteriales</taxon>
        <taxon>Crocinitomicaceae</taxon>
        <taxon>Putridiphycobacter</taxon>
    </lineage>
</organism>
<comment type="caution">
    <text evidence="2">The sequence shown here is derived from an EMBL/GenBank/DDBJ whole genome shotgun (WGS) entry which is preliminary data.</text>
</comment>
<dbReference type="AlphaFoldDB" id="A0A2W1N0X0"/>
<accession>A0A2W1N0X0</accession>
<dbReference type="InterPro" id="IPR036249">
    <property type="entry name" value="Thioredoxin-like_sf"/>
</dbReference>
<name>A0A2W1N0X0_9FLAO</name>
<dbReference type="Proteomes" id="UP000249248">
    <property type="component" value="Unassembled WGS sequence"/>
</dbReference>
<sequence>MLLRLIWAKFSNFTTMRKEEIQVIFYDGDCGFCNHAIQYILKHRKNDNFQFIALQSDLAKQKLKDFQIKISLSTIYLLDNQKVYDRSTAALKIASKLKFPNNLMGVFLLIPAFMRNWVYVIIAKNRHKIKPSYCYLPDEKESKMFLS</sequence>
<dbReference type="PANTHER" id="PTHR33639:SF2">
    <property type="entry name" value="DUF393 DOMAIN-CONTAINING PROTEIN"/>
    <property type="match status" value="1"/>
</dbReference>
<proteinExistence type="predicted"/>
<protein>
    <submittedName>
        <fullName evidence="2">Thiol-disulfide oxidoreductase</fullName>
    </submittedName>
</protein>
<dbReference type="EMBL" id="QKSB01000002">
    <property type="protein sequence ID" value="PZE17907.1"/>
    <property type="molecule type" value="Genomic_DNA"/>
</dbReference>
<evidence type="ECO:0000256" key="1">
    <source>
        <dbReference type="SAM" id="Phobius"/>
    </source>
</evidence>
<keyword evidence="1" id="KW-0472">Membrane</keyword>
<dbReference type="InterPro" id="IPR007263">
    <property type="entry name" value="DCC1-like"/>
</dbReference>
<dbReference type="InterPro" id="IPR052927">
    <property type="entry name" value="DCC_oxidoreductase"/>
</dbReference>
<dbReference type="GO" id="GO:0015035">
    <property type="term" value="F:protein-disulfide reductase activity"/>
    <property type="evidence" value="ECO:0007669"/>
    <property type="project" value="InterPro"/>
</dbReference>
<feature type="transmembrane region" description="Helical" evidence="1">
    <location>
        <begin position="103"/>
        <end position="122"/>
    </location>
</feature>
<keyword evidence="1" id="KW-1133">Transmembrane helix</keyword>
<keyword evidence="3" id="KW-1185">Reference proteome</keyword>
<reference evidence="2 3" key="1">
    <citation type="submission" date="2018-06" db="EMBL/GenBank/DDBJ databases">
        <title>The draft genome sequence of Crocinitomix sp. SM1701.</title>
        <authorList>
            <person name="Zhang X."/>
        </authorList>
    </citation>
    <scope>NUCLEOTIDE SEQUENCE [LARGE SCALE GENOMIC DNA]</scope>
    <source>
        <strain evidence="2 3">SM1701</strain>
    </source>
</reference>
<dbReference type="Gene3D" id="3.40.30.10">
    <property type="entry name" value="Glutaredoxin"/>
    <property type="match status" value="1"/>
</dbReference>
<gene>
    <name evidence="2" type="ORF">DNU06_04625</name>
</gene>